<proteinExistence type="predicted"/>
<keyword evidence="2" id="KW-1185">Reference proteome</keyword>
<accession>A0A5B7H8M6</accession>
<dbReference type="Proteomes" id="UP000324222">
    <property type="component" value="Unassembled WGS sequence"/>
</dbReference>
<comment type="caution">
    <text evidence="1">The sequence shown here is derived from an EMBL/GenBank/DDBJ whole genome shotgun (WGS) entry which is preliminary data.</text>
</comment>
<dbReference type="AlphaFoldDB" id="A0A5B7H8M6"/>
<evidence type="ECO:0000313" key="2">
    <source>
        <dbReference type="Proteomes" id="UP000324222"/>
    </source>
</evidence>
<sequence>MVSRRKILGRSQDNLNVDLPYGEEEEDVWYKMDKLYKVRQRGDVYRERREEKGGG</sequence>
<name>A0A5B7H8M6_PORTR</name>
<organism evidence="1 2">
    <name type="scientific">Portunus trituberculatus</name>
    <name type="common">Swimming crab</name>
    <name type="synonym">Neptunus trituberculatus</name>
    <dbReference type="NCBI Taxonomy" id="210409"/>
    <lineage>
        <taxon>Eukaryota</taxon>
        <taxon>Metazoa</taxon>
        <taxon>Ecdysozoa</taxon>
        <taxon>Arthropoda</taxon>
        <taxon>Crustacea</taxon>
        <taxon>Multicrustacea</taxon>
        <taxon>Malacostraca</taxon>
        <taxon>Eumalacostraca</taxon>
        <taxon>Eucarida</taxon>
        <taxon>Decapoda</taxon>
        <taxon>Pleocyemata</taxon>
        <taxon>Brachyura</taxon>
        <taxon>Eubrachyura</taxon>
        <taxon>Portunoidea</taxon>
        <taxon>Portunidae</taxon>
        <taxon>Portuninae</taxon>
        <taxon>Portunus</taxon>
    </lineage>
</organism>
<reference evidence="1 2" key="1">
    <citation type="submission" date="2019-05" db="EMBL/GenBank/DDBJ databases">
        <title>Another draft genome of Portunus trituberculatus and its Hox gene families provides insights of decapod evolution.</title>
        <authorList>
            <person name="Jeong J.-H."/>
            <person name="Song I."/>
            <person name="Kim S."/>
            <person name="Choi T."/>
            <person name="Kim D."/>
            <person name="Ryu S."/>
            <person name="Kim W."/>
        </authorList>
    </citation>
    <scope>NUCLEOTIDE SEQUENCE [LARGE SCALE GENOMIC DNA]</scope>
    <source>
        <tissue evidence="1">Muscle</tissue>
    </source>
</reference>
<dbReference type="EMBL" id="VSRR010024204">
    <property type="protein sequence ID" value="MPC66055.1"/>
    <property type="molecule type" value="Genomic_DNA"/>
</dbReference>
<gene>
    <name evidence="1" type="ORF">E2C01_060198</name>
</gene>
<evidence type="ECO:0000313" key="1">
    <source>
        <dbReference type="EMBL" id="MPC66055.1"/>
    </source>
</evidence>
<protein>
    <submittedName>
        <fullName evidence="1">Uncharacterized protein</fullName>
    </submittedName>
</protein>